<dbReference type="InterPro" id="IPR036443">
    <property type="entry name" value="Znf_RanBP2_sf"/>
</dbReference>
<dbReference type="EMBL" id="CP111022">
    <property type="protein sequence ID" value="WAR19042.1"/>
    <property type="molecule type" value="Genomic_DNA"/>
</dbReference>
<dbReference type="CDD" id="cd18010">
    <property type="entry name" value="DEXHc_HARP_SMARCAL1"/>
    <property type="match status" value="1"/>
</dbReference>
<evidence type="ECO:0000259" key="10">
    <source>
        <dbReference type="PROSITE" id="PS50199"/>
    </source>
</evidence>
<dbReference type="Gene3D" id="3.40.50.10810">
    <property type="entry name" value="Tandem AAA-ATPase domain"/>
    <property type="match status" value="1"/>
</dbReference>
<evidence type="ECO:0000256" key="2">
    <source>
        <dbReference type="ARBA" id="ARBA00022741"/>
    </source>
</evidence>
<dbReference type="InterPro" id="IPR002711">
    <property type="entry name" value="HNH"/>
</dbReference>
<dbReference type="InterPro" id="IPR000330">
    <property type="entry name" value="SNF2_N"/>
</dbReference>
<gene>
    <name evidence="12" type="ORF">MAR_000880</name>
</gene>
<feature type="domain" description="Helicase ATP-binding" evidence="11">
    <location>
        <begin position="30"/>
        <end position="193"/>
    </location>
</feature>
<evidence type="ECO:0000259" key="11">
    <source>
        <dbReference type="PROSITE" id="PS51192"/>
    </source>
</evidence>
<dbReference type="SUPFAM" id="SSF52540">
    <property type="entry name" value="P-loop containing nucleoside triphosphate hydrolases"/>
    <property type="match status" value="2"/>
</dbReference>
<feature type="compositionally biased region" description="Basic and acidic residues" evidence="9">
    <location>
        <begin position="769"/>
        <end position="781"/>
    </location>
</feature>
<dbReference type="SMART" id="SM00547">
    <property type="entry name" value="ZnF_RBZ"/>
    <property type="match status" value="1"/>
</dbReference>
<reference evidence="12" key="1">
    <citation type="submission" date="2022-11" db="EMBL/GenBank/DDBJ databases">
        <title>Centuries of genome instability and evolution in soft-shell clam transmissible cancer (bioRxiv).</title>
        <authorList>
            <person name="Hart S.F.M."/>
            <person name="Yonemitsu M.A."/>
            <person name="Giersch R.M."/>
            <person name="Beal B.F."/>
            <person name="Arriagada G."/>
            <person name="Davis B.W."/>
            <person name="Ostrander E.A."/>
            <person name="Goff S.P."/>
            <person name="Metzger M.J."/>
        </authorList>
    </citation>
    <scope>NUCLEOTIDE SEQUENCE</scope>
    <source>
        <strain evidence="12">MELC-2E11</strain>
        <tissue evidence="12">Siphon/mantle</tissue>
    </source>
</reference>
<feature type="compositionally biased region" description="Polar residues" evidence="9">
    <location>
        <begin position="735"/>
        <end position="752"/>
    </location>
</feature>
<proteinExistence type="predicted"/>
<evidence type="ECO:0000313" key="12">
    <source>
        <dbReference type="EMBL" id="WAR19042.1"/>
    </source>
</evidence>
<dbReference type="Gene3D" id="1.10.30.50">
    <property type="match status" value="1"/>
</dbReference>
<dbReference type="Gene3D" id="3.40.50.300">
    <property type="entry name" value="P-loop containing nucleotide triphosphate hydrolases"/>
    <property type="match status" value="1"/>
</dbReference>
<dbReference type="InterPro" id="IPR001876">
    <property type="entry name" value="Znf_RanBP2"/>
</dbReference>
<dbReference type="InterPro" id="IPR049730">
    <property type="entry name" value="SNF2/RAD54-like_C"/>
</dbReference>
<sequence>MAGETDTEILSKLPPKLLHRLMPFQKKGVLFAVRKNGRCLIADEMGLGKTLQAISVSYYYRDEWPLLIIVPSSLRYCWIEEFEKWLPDIDPADINLVQSGSDVSEIGKAKVTITTFGLLSKATSRLLKEALFSQGFQVVIVDESHYIRNVKTASAKTVVPLIKNANRRVLLSGTPALSRPVELYPQIDAICPDKFGSWWHYTARYCDAKAEWIGKVRRRNVNGASNLEELQHMLASTLMIRREKSQVLTQLPPKQRQKEIRQTFDELRPLLKRNGKDKFEVLTGAGEHDTKDSNMLALVSRLYQLSGEAKIGPAKEYIEMLCENPSLKFLVFAYHHAMMNGLSESLHDKHINFIRIDGDTPPSERPHLVHKFQSDPETRVAVLSILAAGVTIVTSTTLTGHKRQMEAAAGNKYQVDVLSNADVWVPSTISADTSAITQCLQAQLEPGQKSIRSFFSPGASFKAALNSTKPSVLDVLDKENMNINGKFIDVGNASKSPARKRRKFSDSFSKNCFGKADDCENDSVSEFKPIECIVIDDEDDFTEKIKTSGKHRKGSLKHLKKSVSNMPKMDLQAAFANANCRKSVAKEIEDTEEPIPGLNDDNSKGSSQTSGSDSIVKSCEDNGKWSCAACTFLNHKALLYCEVCETPNKEKPAKSKTLGNVQIPSDSSSVQDNEVKSKCAIPFNSKVDEVKEESQHEMVNKTEKNEGQEQIVTPGGSAKRYRFKSLKPGSPYALSRSSPGGATKSGLTNSPLCPSRDAKRSNTNNTERSLCRDGEQMEPNRNEVFCTESTDNSERREGDISNKATSTPATTDHESKYSNAICAKQCQTTDQHDLSFGSPEIDDIIAAQDTDVPEREEEGRVVDIENLPVYSRLSFQVSRHTGRVYLHGPDGAPLHVNFVPTDVESDVSSAAQQKAKDIGGTVRLLNKPAGQGSNKQGETSGTEQMLTNTEYIRDQVYEAEHGVCQMCKLDAHALYRHIKETHDPKKRAEILGRSLLAALGVKVKQQMVLKPTPGLFWHADHIVPVWQGGGQCDIDNLRTLCVCCHNKVTAKQAGQRANVRRLGAAVKSGDITAFFQKLT</sequence>
<feature type="compositionally biased region" description="Basic and acidic residues" evidence="9">
    <location>
        <begin position="696"/>
        <end position="707"/>
    </location>
</feature>
<organism evidence="12 13">
    <name type="scientific">Mya arenaria</name>
    <name type="common">Soft-shell clam</name>
    <dbReference type="NCBI Taxonomy" id="6604"/>
    <lineage>
        <taxon>Eukaryota</taxon>
        <taxon>Metazoa</taxon>
        <taxon>Spiralia</taxon>
        <taxon>Lophotrochozoa</taxon>
        <taxon>Mollusca</taxon>
        <taxon>Bivalvia</taxon>
        <taxon>Autobranchia</taxon>
        <taxon>Heteroconchia</taxon>
        <taxon>Euheterodonta</taxon>
        <taxon>Imparidentia</taxon>
        <taxon>Neoheterodontei</taxon>
        <taxon>Myida</taxon>
        <taxon>Myoidea</taxon>
        <taxon>Myidae</taxon>
        <taxon>Mya</taxon>
    </lineage>
</organism>
<dbReference type="InterPro" id="IPR027417">
    <property type="entry name" value="P-loop_NTPase"/>
</dbReference>
<keyword evidence="6" id="KW-0862">Zinc</keyword>
<evidence type="ECO:0000256" key="1">
    <source>
        <dbReference type="ARBA" id="ARBA00022723"/>
    </source>
</evidence>
<feature type="region of interest" description="Disordered" evidence="9">
    <location>
        <begin position="696"/>
        <end position="814"/>
    </location>
</feature>
<dbReference type="SUPFAM" id="SSF90209">
    <property type="entry name" value="Ran binding protein zinc finger-like"/>
    <property type="match status" value="1"/>
</dbReference>
<dbReference type="Pfam" id="PF00176">
    <property type="entry name" value="SNF2-rel_dom"/>
    <property type="match status" value="1"/>
</dbReference>
<accession>A0ABY7FA39</accession>
<evidence type="ECO:0000256" key="8">
    <source>
        <dbReference type="PROSITE-ProRule" id="PRU00322"/>
    </source>
</evidence>
<dbReference type="Gene3D" id="4.10.1060.10">
    <property type="entry name" value="Zinc finger, RanBP2-type"/>
    <property type="match status" value="1"/>
</dbReference>
<dbReference type="Proteomes" id="UP001164746">
    <property type="component" value="Chromosome 11"/>
</dbReference>
<protein>
    <submittedName>
        <fullName evidence="12">ZRAB3-like protein</fullName>
    </submittedName>
</protein>
<dbReference type="InterPro" id="IPR003615">
    <property type="entry name" value="HNH_nuc"/>
</dbReference>
<keyword evidence="3 8" id="KW-0863">Zinc-finger</keyword>
<dbReference type="InterPro" id="IPR038718">
    <property type="entry name" value="SNF2-like_sf"/>
</dbReference>
<keyword evidence="2" id="KW-0547">Nucleotide-binding</keyword>
<evidence type="ECO:0000256" key="7">
    <source>
        <dbReference type="ARBA" id="ARBA00022840"/>
    </source>
</evidence>
<dbReference type="CDD" id="cd18793">
    <property type="entry name" value="SF2_C_SNF"/>
    <property type="match status" value="1"/>
</dbReference>
<dbReference type="SMART" id="SM00487">
    <property type="entry name" value="DEXDc"/>
    <property type="match status" value="1"/>
</dbReference>
<evidence type="ECO:0000256" key="3">
    <source>
        <dbReference type="ARBA" id="ARBA00022771"/>
    </source>
</evidence>
<dbReference type="PROSITE" id="PS50199">
    <property type="entry name" value="ZF_RANBP2_2"/>
    <property type="match status" value="1"/>
</dbReference>
<dbReference type="InterPro" id="IPR014001">
    <property type="entry name" value="Helicase_ATP-bd"/>
</dbReference>
<evidence type="ECO:0000256" key="5">
    <source>
        <dbReference type="ARBA" id="ARBA00022806"/>
    </source>
</evidence>
<evidence type="ECO:0000256" key="9">
    <source>
        <dbReference type="SAM" id="MobiDB-lite"/>
    </source>
</evidence>
<feature type="domain" description="RanBP2-type" evidence="10">
    <location>
        <begin position="621"/>
        <end position="650"/>
    </location>
</feature>
<keyword evidence="7" id="KW-0067">ATP-binding</keyword>
<evidence type="ECO:0000313" key="13">
    <source>
        <dbReference type="Proteomes" id="UP001164746"/>
    </source>
</evidence>
<dbReference type="PROSITE" id="PS51192">
    <property type="entry name" value="HELICASE_ATP_BIND_1"/>
    <property type="match status" value="1"/>
</dbReference>
<feature type="compositionally biased region" description="Low complexity" evidence="9">
    <location>
        <begin position="604"/>
        <end position="614"/>
    </location>
</feature>
<dbReference type="Pfam" id="PF01844">
    <property type="entry name" value="HNH"/>
    <property type="match status" value="1"/>
</dbReference>
<name>A0ABY7FA39_MYAAR</name>
<dbReference type="PROSITE" id="PS01358">
    <property type="entry name" value="ZF_RANBP2_1"/>
    <property type="match status" value="1"/>
</dbReference>
<keyword evidence="13" id="KW-1185">Reference proteome</keyword>
<feature type="region of interest" description="Disordered" evidence="9">
    <location>
        <begin position="588"/>
        <end position="615"/>
    </location>
</feature>
<keyword evidence="1" id="KW-0479">Metal-binding</keyword>
<feature type="region of interest" description="Disordered" evidence="9">
    <location>
        <begin position="649"/>
        <end position="674"/>
    </location>
</feature>
<dbReference type="PANTHER" id="PTHR45766">
    <property type="entry name" value="DNA ANNEALING HELICASE AND ENDONUCLEASE ZRANB3 FAMILY MEMBER"/>
    <property type="match status" value="1"/>
</dbReference>
<keyword evidence="4" id="KW-0378">Hydrolase</keyword>
<evidence type="ECO:0000256" key="6">
    <source>
        <dbReference type="ARBA" id="ARBA00022833"/>
    </source>
</evidence>
<evidence type="ECO:0000256" key="4">
    <source>
        <dbReference type="ARBA" id="ARBA00022801"/>
    </source>
</evidence>
<feature type="compositionally biased region" description="Polar residues" evidence="9">
    <location>
        <begin position="657"/>
        <end position="672"/>
    </location>
</feature>
<keyword evidence="5" id="KW-0347">Helicase</keyword>
<dbReference type="PANTHER" id="PTHR45766:SF3">
    <property type="entry name" value="DNA ANNEALING HELICASE AND ENDONUCLEASE ZRANB3"/>
    <property type="match status" value="1"/>
</dbReference>
<dbReference type="CDD" id="cd00085">
    <property type="entry name" value="HNHc"/>
    <property type="match status" value="1"/>
</dbReference>